<keyword evidence="1" id="KW-0812">Transmembrane</keyword>
<protein>
    <submittedName>
        <fullName evidence="2">Uncharacterized protein</fullName>
    </submittedName>
</protein>
<proteinExistence type="predicted"/>
<comment type="caution">
    <text evidence="2">The sequence shown here is derived from an EMBL/GenBank/DDBJ whole genome shotgun (WGS) entry which is preliminary data.</text>
</comment>
<sequence length="152" mass="17195">MQQRPTSSSRAPEDQWKINVKQKPELAPLRTVDDHSDHLPVYSCRPALPRSRSLGAEKLIHLIPLIVFFCLFILWWCSYPVKIETKDGRILAIHRIEKPQNLTANVVELAVLASATSPIPSATEVHENNYSNITEVNLAPAYKDKSCSIWPL</sequence>
<keyword evidence="1" id="KW-1133">Transmembrane helix</keyword>
<dbReference type="EMBL" id="JAIWQS010000004">
    <property type="protein sequence ID" value="KAJ8768633.1"/>
    <property type="molecule type" value="Genomic_DNA"/>
</dbReference>
<dbReference type="Proteomes" id="UP001159364">
    <property type="component" value="Linkage Group LG04"/>
</dbReference>
<organism evidence="2 3">
    <name type="scientific">Erythroxylum novogranatense</name>
    <dbReference type="NCBI Taxonomy" id="1862640"/>
    <lineage>
        <taxon>Eukaryota</taxon>
        <taxon>Viridiplantae</taxon>
        <taxon>Streptophyta</taxon>
        <taxon>Embryophyta</taxon>
        <taxon>Tracheophyta</taxon>
        <taxon>Spermatophyta</taxon>
        <taxon>Magnoliopsida</taxon>
        <taxon>eudicotyledons</taxon>
        <taxon>Gunneridae</taxon>
        <taxon>Pentapetalae</taxon>
        <taxon>rosids</taxon>
        <taxon>fabids</taxon>
        <taxon>Malpighiales</taxon>
        <taxon>Erythroxylaceae</taxon>
        <taxon>Erythroxylum</taxon>
    </lineage>
</organism>
<keyword evidence="3" id="KW-1185">Reference proteome</keyword>
<name>A0AAV8TS58_9ROSI</name>
<dbReference type="AlphaFoldDB" id="A0AAV8TS58"/>
<reference evidence="2 3" key="1">
    <citation type="submission" date="2021-09" db="EMBL/GenBank/DDBJ databases">
        <title>Genomic insights and catalytic innovation underlie evolution of tropane alkaloids biosynthesis.</title>
        <authorList>
            <person name="Wang Y.-J."/>
            <person name="Tian T."/>
            <person name="Huang J.-P."/>
            <person name="Huang S.-X."/>
        </authorList>
    </citation>
    <scope>NUCLEOTIDE SEQUENCE [LARGE SCALE GENOMIC DNA]</scope>
    <source>
        <strain evidence="2">KIB-2018</strain>
        <tissue evidence="2">Leaf</tissue>
    </source>
</reference>
<dbReference type="PANTHER" id="PTHR34189">
    <property type="entry name" value="TRANSMEMBRANE PROTEIN"/>
    <property type="match status" value="1"/>
</dbReference>
<accession>A0AAV8TS58</accession>
<evidence type="ECO:0000256" key="1">
    <source>
        <dbReference type="SAM" id="Phobius"/>
    </source>
</evidence>
<feature type="transmembrane region" description="Helical" evidence="1">
    <location>
        <begin position="59"/>
        <end position="76"/>
    </location>
</feature>
<gene>
    <name evidence="2" type="ORF">K2173_023537</name>
</gene>
<dbReference type="PANTHER" id="PTHR34189:SF18">
    <property type="entry name" value="SERINE_THREONINE-KINASE RLCKVII PROTEIN"/>
    <property type="match status" value="1"/>
</dbReference>
<evidence type="ECO:0000313" key="2">
    <source>
        <dbReference type="EMBL" id="KAJ8768633.1"/>
    </source>
</evidence>
<keyword evidence="1" id="KW-0472">Membrane</keyword>
<evidence type="ECO:0000313" key="3">
    <source>
        <dbReference type="Proteomes" id="UP001159364"/>
    </source>
</evidence>